<sequence>MSNESRGALPPLDLDDAKAAQMIGKLVLVGVTRFGGDGQVQGLEQFAGTVLRVSAEEGLVLADGDDGHERYLPPMLDQYLPAAPGEYQLRSSGVTVIDPDYLSTWELHARQ</sequence>
<evidence type="ECO:0000313" key="1">
    <source>
        <dbReference type="EMBL" id="MDN8669676.1"/>
    </source>
</evidence>
<gene>
    <name evidence="1" type="ORF">Q0S36_10085</name>
    <name evidence="2" type="ORF">SAMN04488690_0540</name>
</gene>
<dbReference type="Proteomes" id="UP000191133">
    <property type="component" value="Unassembled WGS sequence"/>
</dbReference>
<protein>
    <submittedName>
        <fullName evidence="2">Uncharacterized protein</fullName>
    </submittedName>
</protein>
<evidence type="ECO:0000313" key="4">
    <source>
        <dbReference type="Proteomes" id="UP001174315"/>
    </source>
</evidence>
<evidence type="ECO:0000313" key="3">
    <source>
        <dbReference type="Proteomes" id="UP000191133"/>
    </source>
</evidence>
<keyword evidence="4" id="KW-1185">Reference proteome</keyword>
<dbReference type="RefSeq" id="WP_025876944.1">
    <property type="nucleotide sequence ID" value="NZ_CBCSJV010000005.1"/>
</dbReference>
<reference evidence="3" key="1">
    <citation type="submission" date="2016-10" db="EMBL/GenBank/DDBJ databases">
        <authorList>
            <person name="Varghese N."/>
        </authorList>
    </citation>
    <scope>NUCLEOTIDE SEQUENCE [LARGE SCALE GENOMIC DNA]</scope>
    <source>
        <strain evidence="3">92MFCol6.1</strain>
    </source>
</reference>
<reference evidence="1" key="3">
    <citation type="submission" date="2023-07" db="EMBL/GenBank/DDBJ databases">
        <title>Stenotrophomonas isolates from soil.</title>
        <authorList>
            <person name="Sharma V."/>
            <person name="Zur-Pinska J."/>
            <person name="Hay A.G."/>
        </authorList>
    </citation>
    <scope>NUCLEOTIDE SEQUENCE</scope>
    <source>
        <strain evidence="1">C2</strain>
    </source>
</reference>
<proteinExistence type="predicted"/>
<evidence type="ECO:0000313" key="2">
    <source>
        <dbReference type="EMBL" id="SLM22866.1"/>
    </source>
</evidence>
<dbReference type="GeneID" id="64105272"/>
<dbReference type="EMBL" id="FWEU01000001">
    <property type="protein sequence ID" value="SLM22866.1"/>
    <property type="molecule type" value="Genomic_DNA"/>
</dbReference>
<name>A0A1W1GU19_9GAMM</name>
<reference evidence="2" key="2">
    <citation type="submission" date="2016-10" db="EMBL/GenBank/DDBJ databases">
        <authorList>
            <person name="de Groot N.N."/>
        </authorList>
    </citation>
    <scope>NUCLEOTIDE SEQUENCE [LARGE SCALE GENOMIC DNA]</scope>
    <source>
        <strain evidence="2">92MFCol6.1</strain>
    </source>
</reference>
<dbReference type="AlphaFoldDB" id="A0A1W1GU19"/>
<dbReference type="EMBL" id="JAUKNN010000020">
    <property type="protein sequence ID" value="MDN8669676.1"/>
    <property type="molecule type" value="Genomic_DNA"/>
</dbReference>
<organism evidence="2 3">
    <name type="scientific">Stenotrophomonas indicatrix</name>
    <dbReference type="NCBI Taxonomy" id="2045451"/>
    <lineage>
        <taxon>Bacteria</taxon>
        <taxon>Pseudomonadati</taxon>
        <taxon>Pseudomonadota</taxon>
        <taxon>Gammaproteobacteria</taxon>
        <taxon>Lysobacterales</taxon>
        <taxon>Lysobacteraceae</taxon>
        <taxon>Stenotrophomonas</taxon>
    </lineage>
</organism>
<dbReference type="Proteomes" id="UP001174315">
    <property type="component" value="Unassembled WGS sequence"/>
</dbReference>
<accession>A0A1W1GU19</accession>